<dbReference type="InterPro" id="IPR000835">
    <property type="entry name" value="HTH_MarR-typ"/>
</dbReference>
<dbReference type="RefSeq" id="WP_167924274.1">
    <property type="nucleotide sequence ID" value="NZ_JAATVY010000003.1"/>
</dbReference>
<dbReference type="PROSITE" id="PS01117">
    <property type="entry name" value="HTH_MARR_1"/>
    <property type="match status" value="1"/>
</dbReference>
<dbReference type="EMBL" id="JAATVY010000003">
    <property type="protein sequence ID" value="NJC69397.1"/>
    <property type="molecule type" value="Genomic_DNA"/>
</dbReference>
<dbReference type="PANTHER" id="PTHR39515:SF2">
    <property type="entry name" value="HTH-TYPE TRANSCRIPTIONAL REGULATOR RV0880"/>
    <property type="match status" value="1"/>
</dbReference>
<dbReference type="InterPro" id="IPR052526">
    <property type="entry name" value="HTH-type_Bedaq_tolerance"/>
</dbReference>
<dbReference type="PROSITE" id="PS50995">
    <property type="entry name" value="HTH_MARR_2"/>
    <property type="match status" value="1"/>
</dbReference>
<dbReference type="InterPro" id="IPR036390">
    <property type="entry name" value="WH_DNA-bd_sf"/>
</dbReference>
<evidence type="ECO:0000313" key="5">
    <source>
        <dbReference type="EMBL" id="NJC69397.1"/>
    </source>
</evidence>
<dbReference type="Proteomes" id="UP000722989">
    <property type="component" value="Unassembled WGS sequence"/>
</dbReference>
<proteinExistence type="predicted"/>
<gene>
    <name evidence="5" type="ORF">HC031_06635</name>
</gene>
<accession>A0ABX0XU33</accession>
<evidence type="ECO:0000259" key="4">
    <source>
        <dbReference type="PROSITE" id="PS50995"/>
    </source>
</evidence>
<comment type="caution">
    <text evidence="5">The sequence shown here is derived from an EMBL/GenBank/DDBJ whole genome shotgun (WGS) entry which is preliminary data.</text>
</comment>
<keyword evidence="3" id="KW-0804">Transcription</keyword>
<sequence length="145" mass="15713">MEPTTSSALQASFALRATIGRLRRRLREVASSDGLTPSQVAVLTRLGKEEASTASALASAEGVRPQSMASILSALEQLGLISRAPDPTDGRRQIVTLTAAGKALDRDNQQARREWLTRAMHERFSEDERQAVIAAMALLERLTDA</sequence>
<evidence type="ECO:0000256" key="1">
    <source>
        <dbReference type="ARBA" id="ARBA00023015"/>
    </source>
</evidence>
<dbReference type="SUPFAM" id="SSF46785">
    <property type="entry name" value="Winged helix' DNA-binding domain"/>
    <property type="match status" value="1"/>
</dbReference>
<reference evidence="5 6" key="1">
    <citation type="submission" date="2020-03" db="EMBL/GenBank/DDBJ databases">
        <title>WGS of the type strain of Planosporangium spp.</title>
        <authorList>
            <person name="Thawai C."/>
        </authorList>
    </citation>
    <scope>NUCLEOTIDE SEQUENCE [LARGE SCALE GENOMIC DNA]</scope>
    <source>
        <strain evidence="5 6">TBRC 5610</strain>
    </source>
</reference>
<organism evidence="5 6">
    <name type="scientific">Planosporangium thailandense</name>
    <dbReference type="NCBI Taxonomy" id="765197"/>
    <lineage>
        <taxon>Bacteria</taxon>
        <taxon>Bacillati</taxon>
        <taxon>Actinomycetota</taxon>
        <taxon>Actinomycetes</taxon>
        <taxon>Micromonosporales</taxon>
        <taxon>Micromonosporaceae</taxon>
        <taxon>Planosporangium</taxon>
    </lineage>
</organism>
<keyword evidence="1" id="KW-0805">Transcription regulation</keyword>
<dbReference type="InterPro" id="IPR036388">
    <property type="entry name" value="WH-like_DNA-bd_sf"/>
</dbReference>
<keyword evidence="6" id="KW-1185">Reference proteome</keyword>
<evidence type="ECO:0000256" key="2">
    <source>
        <dbReference type="ARBA" id="ARBA00023125"/>
    </source>
</evidence>
<protein>
    <submittedName>
        <fullName evidence="5">MarR family transcriptional regulator</fullName>
    </submittedName>
</protein>
<dbReference type="Gene3D" id="1.10.287.100">
    <property type="match status" value="1"/>
</dbReference>
<dbReference type="Gene3D" id="1.10.10.10">
    <property type="entry name" value="Winged helix-like DNA-binding domain superfamily/Winged helix DNA-binding domain"/>
    <property type="match status" value="1"/>
</dbReference>
<evidence type="ECO:0000313" key="6">
    <source>
        <dbReference type="Proteomes" id="UP000722989"/>
    </source>
</evidence>
<dbReference type="InterPro" id="IPR023187">
    <property type="entry name" value="Tscrpt_reg_MarR-type_CS"/>
</dbReference>
<feature type="domain" description="HTH marR-type" evidence="4">
    <location>
        <begin position="1"/>
        <end position="144"/>
    </location>
</feature>
<evidence type="ECO:0000256" key="3">
    <source>
        <dbReference type="ARBA" id="ARBA00023163"/>
    </source>
</evidence>
<dbReference type="PANTHER" id="PTHR39515">
    <property type="entry name" value="CONSERVED PROTEIN"/>
    <property type="match status" value="1"/>
</dbReference>
<name>A0ABX0XU33_9ACTN</name>
<keyword evidence="2" id="KW-0238">DNA-binding</keyword>
<dbReference type="Pfam" id="PF01047">
    <property type="entry name" value="MarR"/>
    <property type="match status" value="1"/>
</dbReference>
<dbReference type="SMART" id="SM00347">
    <property type="entry name" value="HTH_MARR"/>
    <property type="match status" value="1"/>
</dbReference>